<protein>
    <submittedName>
        <fullName evidence="2">Iron-sulfur cluster-binding domain-containing protein</fullName>
    </submittedName>
</protein>
<dbReference type="InterPro" id="IPR001433">
    <property type="entry name" value="OxRdtase_FAD/NAD-bd"/>
</dbReference>
<dbReference type="SUPFAM" id="SSF63380">
    <property type="entry name" value="Riboflavin synthase domain-like"/>
    <property type="match status" value="1"/>
</dbReference>
<evidence type="ECO:0000259" key="1">
    <source>
        <dbReference type="PROSITE" id="PS51384"/>
    </source>
</evidence>
<dbReference type="EMBL" id="VUMN01000025">
    <property type="protein sequence ID" value="MSS59182.1"/>
    <property type="molecule type" value="Genomic_DNA"/>
</dbReference>
<dbReference type="AlphaFoldDB" id="A0A7X2NTG2"/>
<keyword evidence="3" id="KW-1185">Reference proteome</keyword>
<organism evidence="2 3">
    <name type="scientific">Stecheria intestinalis</name>
    <dbReference type="NCBI Taxonomy" id="2606630"/>
    <lineage>
        <taxon>Bacteria</taxon>
        <taxon>Bacillati</taxon>
        <taxon>Bacillota</taxon>
        <taxon>Erysipelotrichia</taxon>
        <taxon>Erysipelotrichales</taxon>
        <taxon>Erysipelotrichaceae</taxon>
        <taxon>Stecheria</taxon>
    </lineage>
</organism>
<dbReference type="PRINTS" id="PR00406">
    <property type="entry name" value="CYTB5RDTASE"/>
</dbReference>
<evidence type="ECO:0000313" key="3">
    <source>
        <dbReference type="Proteomes" id="UP000461880"/>
    </source>
</evidence>
<dbReference type="InterPro" id="IPR039261">
    <property type="entry name" value="FNR_nucleotide-bd"/>
</dbReference>
<dbReference type="PROSITE" id="PS51384">
    <property type="entry name" value="FAD_FR"/>
    <property type="match status" value="1"/>
</dbReference>
<dbReference type="CDD" id="cd00207">
    <property type="entry name" value="fer2"/>
    <property type="match status" value="1"/>
</dbReference>
<accession>A0A7X2NTG2</accession>
<dbReference type="Gene3D" id="2.40.30.10">
    <property type="entry name" value="Translation factors"/>
    <property type="match status" value="1"/>
</dbReference>
<proteinExistence type="predicted"/>
<dbReference type="SUPFAM" id="SSF54292">
    <property type="entry name" value="2Fe-2S ferredoxin-like"/>
    <property type="match status" value="1"/>
</dbReference>
<dbReference type="InterPro" id="IPR008333">
    <property type="entry name" value="Cbr1-like_FAD-bd_dom"/>
</dbReference>
<dbReference type="InterPro" id="IPR001709">
    <property type="entry name" value="Flavoprot_Pyr_Nucl_cyt_Rdtase"/>
</dbReference>
<dbReference type="InterPro" id="IPR017938">
    <property type="entry name" value="Riboflavin_synthase-like_b-brl"/>
</dbReference>
<dbReference type="GO" id="GO:0051536">
    <property type="term" value="F:iron-sulfur cluster binding"/>
    <property type="evidence" value="ECO:0007669"/>
    <property type="project" value="InterPro"/>
</dbReference>
<dbReference type="RefSeq" id="WP_154505344.1">
    <property type="nucleotide sequence ID" value="NZ_VUMN01000025.1"/>
</dbReference>
<dbReference type="Proteomes" id="UP000461880">
    <property type="component" value="Unassembled WGS sequence"/>
</dbReference>
<dbReference type="PRINTS" id="PR00371">
    <property type="entry name" value="FPNCR"/>
</dbReference>
<dbReference type="Pfam" id="PF00111">
    <property type="entry name" value="Fer2"/>
    <property type="match status" value="1"/>
</dbReference>
<feature type="domain" description="FAD-binding FR-type" evidence="1">
    <location>
        <begin position="46"/>
        <end position="157"/>
    </location>
</feature>
<dbReference type="Gene3D" id="3.40.50.80">
    <property type="entry name" value="Nucleotide-binding domain of ferredoxin-NADP reductase (FNR) module"/>
    <property type="match status" value="1"/>
</dbReference>
<comment type="caution">
    <text evidence="2">The sequence shown here is derived from an EMBL/GenBank/DDBJ whole genome shotgun (WGS) entry which is preliminary data.</text>
</comment>
<dbReference type="InterPro" id="IPR001041">
    <property type="entry name" value="2Fe-2S_ferredoxin-type"/>
</dbReference>
<dbReference type="GO" id="GO:0016491">
    <property type="term" value="F:oxidoreductase activity"/>
    <property type="evidence" value="ECO:0007669"/>
    <property type="project" value="InterPro"/>
</dbReference>
<evidence type="ECO:0000313" key="2">
    <source>
        <dbReference type="EMBL" id="MSS59182.1"/>
    </source>
</evidence>
<dbReference type="Pfam" id="PF00970">
    <property type="entry name" value="FAD_binding_6"/>
    <property type="match status" value="1"/>
</dbReference>
<dbReference type="PANTHER" id="PTHR47354:SF5">
    <property type="entry name" value="PROTEIN RFBI"/>
    <property type="match status" value="1"/>
</dbReference>
<dbReference type="Pfam" id="PF00175">
    <property type="entry name" value="NAD_binding_1"/>
    <property type="match status" value="1"/>
</dbReference>
<reference evidence="2 3" key="1">
    <citation type="submission" date="2019-08" db="EMBL/GenBank/DDBJ databases">
        <title>In-depth cultivation of the pig gut microbiome towards novel bacterial diversity and tailored functional studies.</title>
        <authorList>
            <person name="Wylensek D."/>
            <person name="Hitch T.C.A."/>
            <person name="Clavel T."/>
        </authorList>
    </citation>
    <scope>NUCLEOTIDE SEQUENCE [LARGE SCALE GENOMIC DNA]</scope>
    <source>
        <strain evidence="2 3">Oil+RF-744-GAM-WT-6</strain>
    </source>
</reference>
<dbReference type="InterPro" id="IPR036010">
    <property type="entry name" value="2Fe-2S_ferredoxin-like_sf"/>
</dbReference>
<dbReference type="Gene3D" id="3.10.20.30">
    <property type="match status" value="1"/>
</dbReference>
<name>A0A7X2NTG2_9FIRM</name>
<dbReference type="InterPro" id="IPR017927">
    <property type="entry name" value="FAD-bd_FR_type"/>
</dbReference>
<dbReference type="PANTHER" id="PTHR47354">
    <property type="entry name" value="NADH OXIDOREDUCTASE HCR"/>
    <property type="match status" value="1"/>
</dbReference>
<dbReference type="InterPro" id="IPR012675">
    <property type="entry name" value="Beta-grasp_dom_sf"/>
</dbReference>
<dbReference type="SUPFAM" id="SSF52343">
    <property type="entry name" value="Ferredoxin reductase-like, C-terminal NADP-linked domain"/>
    <property type="match status" value="1"/>
</dbReference>
<gene>
    <name evidence="2" type="ORF">FYJ51_09775</name>
</gene>
<dbReference type="InterPro" id="IPR050415">
    <property type="entry name" value="MRET"/>
</dbReference>
<sequence>MKVRGLIRDVTGASRVTRARRNLIASGSSENHYSDPIRELAEEVHPEVTRVRVVKVEDVSLTARMFTFEACEGDKLPPFQAGQYCSLDLKINGTITTRPYSICSAPYQARQNDHPFFALTIRNGKPNEGFASSWLYEHVKPGDEFNAHLPFGQFYYEPLRDAKHLIALAGGSGITPFFAMAQEIAHGTMDADLTILYGSRNTKDIILEQQLAAVAEQCSRVRFINVISDEPDYEGEKGFLNADLIRKYSGSEDCTYFVCGPLPMYQFVSGELKKLEIPERRIRFEVFGAPRDITKAEGYHGDSSRVWKCTVCRGLEEQVIEAKASEPLAAALERAGIPNHTRCRSGACGYCRCQLLEGDVFIPSEGDGRRYADRKFGYVHACSTWPLSDVKIRIIIQ</sequence>